<keyword evidence="8 13" id="KW-0472">Membrane</keyword>
<dbReference type="CDD" id="cd06503">
    <property type="entry name" value="ATP-synt_Fo_b"/>
    <property type="match status" value="1"/>
</dbReference>
<dbReference type="GO" id="GO:0016787">
    <property type="term" value="F:hydrolase activity"/>
    <property type="evidence" value="ECO:0007669"/>
    <property type="project" value="UniProtKB-KW"/>
</dbReference>
<evidence type="ECO:0000256" key="11">
    <source>
        <dbReference type="ARBA" id="ARBA00025614"/>
    </source>
</evidence>
<dbReference type="InterPro" id="IPR002146">
    <property type="entry name" value="ATP_synth_b/b'su_bac/chlpt"/>
</dbReference>
<comment type="function">
    <text evidence="10 13">F(1)F(0) ATP synthase produces ATP from ADP in the presence of a proton or sodium gradient. F-type ATPases consist of two structural domains, F(1) containing the extramembraneous catalytic core and F(0) containing the membrane proton channel, linked together by a central stalk and a peripheral stalk. During catalysis, ATP synthesis in the catalytic domain of F(1) is coupled via a rotary mechanism of the central stalk subunits to proton translocation.</text>
</comment>
<dbReference type="Proteomes" id="UP000244496">
    <property type="component" value="Chromosome"/>
</dbReference>
<dbReference type="AlphaFoldDB" id="A0A2S0UIF1"/>
<dbReference type="GO" id="GO:0045259">
    <property type="term" value="C:proton-transporting ATP synthase complex"/>
    <property type="evidence" value="ECO:0007669"/>
    <property type="project" value="UniProtKB-KW"/>
</dbReference>
<evidence type="ECO:0000313" key="15">
    <source>
        <dbReference type="EMBL" id="AWB47510.1"/>
    </source>
</evidence>
<evidence type="ECO:0000256" key="9">
    <source>
        <dbReference type="ARBA" id="ARBA00023310"/>
    </source>
</evidence>
<evidence type="ECO:0000256" key="7">
    <source>
        <dbReference type="ARBA" id="ARBA00023065"/>
    </source>
</evidence>
<dbReference type="GO" id="GO:0005886">
    <property type="term" value="C:plasma membrane"/>
    <property type="evidence" value="ECO:0007669"/>
    <property type="project" value="UniProtKB-SubCell"/>
</dbReference>
<dbReference type="Pfam" id="PF00430">
    <property type="entry name" value="ATP-synt_B"/>
    <property type="match status" value="1"/>
</dbReference>
<keyword evidence="3 13" id="KW-0138">CF(0)</keyword>
<dbReference type="RefSeq" id="WP_108434337.1">
    <property type="nucleotide sequence ID" value="NZ_CP028918.1"/>
</dbReference>
<dbReference type="GO" id="GO:0012505">
    <property type="term" value="C:endomembrane system"/>
    <property type="evidence" value="ECO:0007669"/>
    <property type="project" value="UniProtKB-SubCell"/>
</dbReference>
<dbReference type="GO" id="GO:0046933">
    <property type="term" value="F:proton-transporting ATP synthase activity, rotational mechanism"/>
    <property type="evidence" value="ECO:0007669"/>
    <property type="project" value="UniProtKB-UniRule"/>
</dbReference>
<gene>
    <name evidence="13" type="primary">atpF</name>
    <name evidence="15" type="ORF">HYN69_02395</name>
</gene>
<evidence type="ECO:0000256" key="2">
    <source>
        <dbReference type="ARBA" id="ARBA00022448"/>
    </source>
</evidence>
<dbReference type="InterPro" id="IPR050059">
    <property type="entry name" value="ATP_synthase_B_chain"/>
</dbReference>
<dbReference type="EMBL" id="CP028918">
    <property type="protein sequence ID" value="AWB47510.1"/>
    <property type="molecule type" value="Genomic_DNA"/>
</dbReference>
<dbReference type="PANTHER" id="PTHR33445">
    <property type="entry name" value="ATP SYNTHASE SUBUNIT B', CHLOROPLASTIC"/>
    <property type="match status" value="1"/>
</dbReference>
<dbReference type="KEGG" id="geh:HYN69_02395"/>
<sequence length="188" mass="19428">MATETTEAAGHAAAELGACVNDVGGAIGMPQLCADWMPNQIFWLVVTLGVIYFVLSRVALPRIGGVLAERKGLITNDLTAAEELKAKSVEAEKAYLDALARARVEAARIVAEARVDIQKDLDAATAKADVAISAMSAESEKRILEIRAGAMEAVTAVAKDTAKELVAALGGKVDAAGVNAAVSARLKG</sequence>
<dbReference type="PANTHER" id="PTHR33445:SF1">
    <property type="entry name" value="ATP SYNTHASE SUBUNIT B"/>
    <property type="match status" value="1"/>
</dbReference>
<evidence type="ECO:0000256" key="5">
    <source>
        <dbReference type="ARBA" id="ARBA00022781"/>
    </source>
</evidence>
<protein>
    <recommendedName>
        <fullName evidence="13">ATP synthase subunit b</fullName>
    </recommendedName>
    <alternativeName>
        <fullName evidence="13">ATP synthase F(0) sector subunit b</fullName>
    </alternativeName>
    <alternativeName>
        <fullName evidence="13">ATPase subunit I</fullName>
    </alternativeName>
    <alternativeName>
        <fullName evidence="13">F-type ATPase subunit b</fullName>
        <shortName evidence="13">F-ATPase subunit b</shortName>
    </alternativeName>
</protein>
<keyword evidence="9 13" id="KW-0066">ATP synthesis</keyword>
<dbReference type="Gene3D" id="6.10.250.1580">
    <property type="match status" value="1"/>
</dbReference>
<evidence type="ECO:0000256" key="10">
    <source>
        <dbReference type="ARBA" id="ARBA00025198"/>
    </source>
</evidence>
<keyword evidence="6 13" id="KW-1133">Transmembrane helix</keyword>
<keyword evidence="2 13" id="KW-0813">Transport</keyword>
<keyword evidence="5 13" id="KW-0375">Hydrogen ion transport</keyword>
<dbReference type="OrthoDB" id="9805716at2"/>
<evidence type="ECO:0000256" key="3">
    <source>
        <dbReference type="ARBA" id="ARBA00022547"/>
    </source>
</evidence>
<reference evidence="15 16" key="1">
    <citation type="submission" date="2018-04" db="EMBL/GenBank/DDBJ databases">
        <title>Genome sequencing of Gemmobacter.</title>
        <authorList>
            <person name="Yi H."/>
            <person name="Baek M.-G."/>
        </authorList>
    </citation>
    <scope>NUCLEOTIDE SEQUENCE [LARGE SCALE GENOMIC DNA]</scope>
    <source>
        <strain evidence="15 16">HYN0069</strain>
    </source>
</reference>
<proteinExistence type="inferred from homology"/>
<keyword evidence="4 13" id="KW-0812">Transmembrane</keyword>
<dbReference type="GO" id="GO:0046961">
    <property type="term" value="F:proton-transporting ATPase activity, rotational mechanism"/>
    <property type="evidence" value="ECO:0007669"/>
    <property type="project" value="TreeGrafter"/>
</dbReference>
<evidence type="ECO:0000256" key="14">
    <source>
        <dbReference type="RuleBase" id="RU003848"/>
    </source>
</evidence>
<name>A0A2S0UIF1_9RHOB</name>
<organism evidence="15 16">
    <name type="scientific">Paragemmobacter aquarius</name>
    <dbReference type="NCBI Taxonomy" id="2169400"/>
    <lineage>
        <taxon>Bacteria</taxon>
        <taxon>Pseudomonadati</taxon>
        <taxon>Pseudomonadota</taxon>
        <taxon>Alphaproteobacteria</taxon>
        <taxon>Rhodobacterales</taxon>
        <taxon>Paracoccaceae</taxon>
        <taxon>Paragemmobacter</taxon>
    </lineage>
</organism>
<keyword evidence="15" id="KW-0378">Hydrolase</keyword>
<comment type="function">
    <text evidence="11">Component of the F(0) channel, it forms part of the peripheral stalk, linking F(1) to F(0). The b'-subunit is a diverged and duplicated form of b found in plants and photosynthetic bacteria.</text>
</comment>
<evidence type="ECO:0000313" key="16">
    <source>
        <dbReference type="Proteomes" id="UP000244496"/>
    </source>
</evidence>
<dbReference type="HAMAP" id="MF_01398">
    <property type="entry name" value="ATP_synth_b_bprime"/>
    <property type="match status" value="1"/>
</dbReference>
<evidence type="ECO:0000256" key="6">
    <source>
        <dbReference type="ARBA" id="ARBA00022989"/>
    </source>
</evidence>
<comment type="subcellular location">
    <subcellularLocation>
        <location evidence="13">Cell membrane</location>
        <topology evidence="13">Single-pass membrane protein</topology>
    </subcellularLocation>
    <subcellularLocation>
        <location evidence="12">Endomembrane system</location>
        <topology evidence="12">Single-pass membrane protein</topology>
    </subcellularLocation>
</comment>
<evidence type="ECO:0000256" key="8">
    <source>
        <dbReference type="ARBA" id="ARBA00023136"/>
    </source>
</evidence>
<comment type="similarity">
    <text evidence="1 13 14">Belongs to the ATPase B chain family.</text>
</comment>
<accession>A0A2S0UIF1</accession>
<keyword evidence="7 13" id="KW-0406">Ion transport</keyword>
<dbReference type="NCBIfam" id="NF009988">
    <property type="entry name" value="PRK13454.1"/>
    <property type="match status" value="1"/>
</dbReference>
<keyword evidence="13" id="KW-1003">Cell membrane</keyword>
<evidence type="ECO:0000256" key="1">
    <source>
        <dbReference type="ARBA" id="ARBA00005513"/>
    </source>
</evidence>
<evidence type="ECO:0000256" key="4">
    <source>
        <dbReference type="ARBA" id="ARBA00022692"/>
    </source>
</evidence>
<comment type="subunit">
    <text evidence="13">F-type ATPases have 2 components, F(1) - the catalytic core - and F(0) - the membrane proton channel. F(1) has five subunits: alpha(3), beta(3), gamma(1), delta(1), epsilon(1). F(0) has three main subunits: a(1), b(2) and c(10-14). The alpha and beta chains form an alternating ring which encloses part of the gamma chain. F(1) is attached to F(0) by a central stalk formed by the gamma and epsilon chains, while a peripheral stalk is formed by the delta and b chains.</text>
</comment>
<feature type="transmembrane region" description="Helical" evidence="13">
    <location>
        <begin position="41"/>
        <end position="60"/>
    </location>
</feature>
<evidence type="ECO:0000256" key="12">
    <source>
        <dbReference type="ARBA" id="ARBA00037847"/>
    </source>
</evidence>
<evidence type="ECO:0000256" key="13">
    <source>
        <dbReference type="HAMAP-Rule" id="MF_01398"/>
    </source>
</evidence>
<keyword evidence="16" id="KW-1185">Reference proteome</keyword>